<dbReference type="EMBL" id="BATJ01000005">
    <property type="protein sequence ID" value="GAD66973.1"/>
    <property type="molecule type" value="Genomic_DNA"/>
</dbReference>
<dbReference type="Proteomes" id="UP000016570">
    <property type="component" value="Unassembled WGS sequence"/>
</dbReference>
<proteinExistence type="predicted"/>
<evidence type="ECO:0008006" key="3">
    <source>
        <dbReference type="Google" id="ProtNLM"/>
    </source>
</evidence>
<accession>U3BK22</accession>
<comment type="caution">
    <text evidence="1">The sequence shown here is derived from an EMBL/GenBank/DDBJ whole genome shotgun (WGS) entry which is preliminary data.</text>
</comment>
<dbReference type="STRING" id="1219065.VPR01S_05_02690"/>
<evidence type="ECO:0000313" key="1">
    <source>
        <dbReference type="EMBL" id="GAD66973.1"/>
    </source>
</evidence>
<protein>
    <recommendedName>
        <fullName evidence="3">DUF4238 domain-containing protein</fullName>
    </recommendedName>
</protein>
<sequence length="310" mass="35640">MFNQKKKKQHYVWRRYLKSWLVGGKLACMRDKKHVFSTKDLMNVGQQSYFYKVNSLTEQDVNYVRDLFLSNVGESTNAIFDRLFSLFLQVEHVEKLPSDGNHVGIENLKKHYANNLEEEIQSDIESQGEPCLTRLLVGDTSLFENEKSAAHFLNYICMQYLRTKKQHDALVSGAIGKNSEQIIKCANLIRIVFSSKLAANLYANRSDYKLVVAKNNSDIPFITCDQPVVNFLDTRLDSSEETKEFGLYYPISPNLAVFLVKNEIFGSVKEMSFDQLSVEEFNQITLNASYEQVYSSSEKQLRDLASKIKT</sequence>
<evidence type="ECO:0000313" key="2">
    <source>
        <dbReference type="Proteomes" id="UP000016570"/>
    </source>
</evidence>
<keyword evidence="2" id="KW-1185">Reference proteome</keyword>
<dbReference type="Pfam" id="PF14022">
    <property type="entry name" value="DUF4238"/>
    <property type="match status" value="1"/>
</dbReference>
<dbReference type="AlphaFoldDB" id="U3BK22"/>
<dbReference type="InterPro" id="IPR025332">
    <property type="entry name" value="DUF4238"/>
</dbReference>
<reference evidence="1 2" key="1">
    <citation type="submission" date="2013-09" db="EMBL/GenBank/DDBJ databases">
        <title>Whole genome shotgun sequence of Vibrio proteolyticus NBRC 13287.</title>
        <authorList>
            <person name="Isaki S."/>
            <person name="Hosoyama A."/>
            <person name="Numata M."/>
            <person name="Hashimoto M."/>
            <person name="Hosoyama Y."/>
            <person name="Tsuchikane K."/>
            <person name="Noguchi M."/>
            <person name="Hirakata S."/>
            <person name="Ichikawa N."/>
            <person name="Ohji S."/>
            <person name="Yamazoe A."/>
            <person name="Fujita N."/>
        </authorList>
    </citation>
    <scope>NUCLEOTIDE SEQUENCE [LARGE SCALE GENOMIC DNA]</scope>
    <source>
        <strain evidence="1 2">NBRC 13287</strain>
    </source>
</reference>
<organism evidence="1 2">
    <name type="scientific">Vibrio proteolyticus NBRC 13287</name>
    <dbReference type="NCBI Taxonomy" id="1219065"/>
    <lineage>
        <taxon>Bacteria</taxon>
        <taxon>Pseudomonadati</taxon>
        <taxon>Pseudomonadota</taxon>
        <taxon>Gammaproteobacteria</taxon>
        <taxon>Vibrionales</taxon>
        <taxon>Vibrionaceae</taxon>
        <taxon>Vibrio</taxon>
    </lineage>
</organism>
<gene>
    <name evidence="1" type="ORF">VPR01S_05_02690</name>
</gene>
<name>U3BK22_VIBPR</name>
<dbReference type="eggNOG" id="ENOG5032XNR">
    <property type="taxonomic scope" value="Bacteria"/>
</dbReference>